<evidence type="ECO:0000313" key="2">
    <source>
        <dbReference type="EMBL" id="TQD47610.1"/>
    </source>
</evidence>
<dbReference type="EMBL" id="VICE01000054">
    <property type="protein sequence ID" value="TQD47610.1"/>
    <property type="molecule type" value="Genomic_DNA"/>
</dbReference>
<organism evidence="2 3">
    <name type="scientific">Marilutibacter aestuarii</name>
    <dbReference type="NCBI Taxonomy" id="1706195"/>
    <lineage>
        <taxon>Bacteria</taxon>
        <taxon>Pseudomonadati</taxon>
        <taxon>Pseudomonadota</taxon>
        <taxon>Gammaproteobacteria</taxon>
        <taxon>Lysobacterales</taxon>
        <taxon>Lysobacteraceae</taxon>
        <taxon>Marilutibacter</taxon>
    </lineage>
</organism>
<protein>
    <recommendedName>
        <fullName evidence="4">Riboflavin biosynthesis protein RibA</fullName>
    </recommendedName>
</protein>
<accession>A0A508ACF2</accession>
<proteinExistence type="predicted"/>
<feature type="transmembrane region" description="Helical" evidence="1">
    <location>
        <begin position="106"/>
        <end position="127"/>
    </location>
</feature>
<gene>
    <name evidence="2" type="ORF">FKV25_05835</name>
</gene>
<dbReference type="Proteomes" id="UP000318212">
    <property type="component" value="Unassembled WGS sequence"/>
</dbReference>
<dbReference type="OrthoDB" id="8562850at2"/>
<sequence>MKTSSPVSGEVFDTKLAAIFNEPALADQARQALQDALALPDAQVCVILPGDPATDRKLEPEIQGIKATMIRSHVTMGAAGVVAGVTAWLVLHFIDIPMITQSSWLSLGALMFFGGIAGLLVGGLLSLRPDHDRYVHTVKAALKKGRSAVVVHARSAEERARAAALLEGRGGTAVSSL</sequence>
<evidence type="ECO:0000256" key="1">
    <source>
        <dbReference type="SAM" id="Phobius"/>
    </source>
</evidence>
<evidence type="ECO:0000313" key="3">
    <source>
        <dbReference type="Proteomes" id="UP000318212"/>
    </source>
</evidence>
<feature type="transmembrane region" description="Helical" evidence="1">
    <location>
        <begin position="74"/>
        <end position="94"/>
    </location>
</feature>
<dbReference type="RefSeq" id="WP_141517857.1">
    <property type="nucleotide sequence ID" value="NZ_VICE01000054.1"/>
</dbReference>
<reference evidence="2 3" key="1">
    <citation type="submission" date="2019-06" db="EMBL/GenBank/DDBJ databases">
        <title>Lysobacter alkalisoli sp. nov. isolated from saline soil.</title>
        <authorList>
            <person name="Sun J.-Q."/>
            <person name="Xu L."/>
        </authorList>
    </citation>
    <scope>NUCLEOTIDE SEQUENCE [LARGE SCALE GENOMIC DNA]</scope>
    <source>
        <strain evidence="2 3">JCM 31130</strain>
    </source>
</reference>
<keyword evidence="1" id="KW-0812">Transmembrane</keyword>
<keyword evidence="1" id="KW-0472">Membrane</keyword>
<dbReference type="AlphaFoldDB" id="A0A508ACF2"/>
<keyword evidence="1" id="KW-1133">Transmembrane helix</keyword>
<keyword evidence="3" id="KW-1185">Reference proteome</keyword>
<evidence type="ECO:0008006" key="4">
    <source>
        <dbReference type="Google" id="ProtNLM"/>
    </source>
</evidence>
<name>A0A508ACF2_9GAMM</name>
<comment type="caution">
    <text evidence="2">The sequence shown here is derived from an EMBL/GenBank/DDBJ whole genome shotgun (WGS) entry which is preliminary data.</text>
</comment>